<evidence type="ECO:0000313" key="3">
    <source>
        <dbReference type="Proteomes" id="UP000093053"/>
    </source>
</evidence>
<reference evidence="2 3" key="1">
    <citation type="submission" date="2016-07" db="EMBL/GenBank/DDBJ databases">
        <title>Complete genome sequence of the Lentzea guizhouensis DHS C013.</title>
        <authorList>
            <person name="Cao C."/>
        </authorList>
    </citation>
    <scope>NUCLEOTIDE SEQUENCE [LARGE SCALE GENOMIC DNA]</scope>
    <source>
        <strain evidence="2 3">DHS C013</strain>
    </source>
</reference>
<keyword evidence="3" id="KW-1185">Reference proteome</keyword>
<dbReference type="EMBL" id="CP016793">
    <property type="protein sequence ID" value="ANZ38276.1"/>
    <property type="molecule type" value="Genomic_DNA"/>
</dbReference>
<keyword evidence="1" id="KW-0472">Membrane</keyword>
<proteinExistence type="predicted"/>
<feature type="transmembrane region" description="Helical" evidence="1">
    <location>
        <begin position="14"/>
        <end position="35"/>
    </location>
</feature>
<gene>
    <name evidence="2" type="ORF">BBK82_21620</name>
</gene>
<dbReference type="OrthoDB" id="4422435at2"/>
<accession>A0A1B2HKM9</accession>
<evidence type="ECO:0008006" key="4">
    <source>
        <dbReference type="Google" id="ProtNLM"/>
    </source>
</evidence>
<protein>
    <recommendedName>
        <fullName evidence="4">DUF3515 domain-containing protein</fullName>
    </recommendedName>
</protein>
<keyword evidence="1" id="KW-0812">Transmembrane</keyword>
<name>A0A1B2HKM9_9PSEU</name>
<keyword evidence="1" id="KW-1133">Transmembrane helix</keyword>
<sequence length="188" mass="19374">MTQQESTSTLSRPLVVAVGLAVLLAIGVAALGLVLGTGNEAEDVVPGRSGPLALVSIDAPDAGSPQCTSLVEKLPVGLPSGKDMLPRREIATPAPPAAVAWGDAQHDPVVLRCGLPRPAELSPSAQLRVISDVQWLQLPGSGTSTWVVVDRGVYVALTVPDDAGTGPLQDISTTVRDLLPKQTVRTTP</sequence>
<evidence type="ECO:0000313" key="2">
    <source>
        <dbReference type="EMBL" id="ANZ38276.1"/>
    </source>
</evidence>
<dbReference type="Pfam" id="PF12028">
    <property type="entry name" value="DUF3515"/>
    <property type="match status" value="1"/>
</dbReference>
<evidence type="ECO:0000256" key="1">
    <source>
        <dbReference type="SAM" id="Phobius"/>
    </source>
</evidence>
<organism evidence="2 3">
    <name type="scientific">Lentzea guizhouensis</name>
    <dbReference type="NCBI Taxonomy" id="1586287"/>
    <lineage>
        <taxon>Bacteria</taxon>
        <taxon>Bacillati</taxon>
        <taxon>Actinomycetota</taxon>
        <taxon>Actinomycetes</taxon>
        <taxon>Pseudonocardiales</taxon>
        <taxon>Pseudonocardiaceae</taxon>
        <taxon>Lentzea</taxon>
    </lineage>
</organism>
<dbReference type="InterPro" id="IPR021903">
    <property type="entry name" value="DUF3515"/>
</dbReference>
<dbReference type="RefSeq" id="WP_065916630.1">
    <property type="nucleotide sequence ID" value="NZ_CP016793.1"/>
</dbReference>
<dbReference type="Proteomes" id="UP000093053">
    <property type="component" value="Chromosome"/>
</dbReference>
<dbReference type="KEGG" id="led:BBK82_21620"/>
<dbReference type="STRING" id="1586287.BBK82_21620"/>
<dbReference type="AlphaFoldDB" id="A0A1B2HKM9"/>